<comment type="caution">
    <text evidence="2">The sequence shown here is derived from an EMBL/GenBank/DDBJ whole genome shotgun (WGS) entry which is preliminary data.</text>
</comment>
<gene>
    <name evidence="2" type="ORF">WMO24_15505</name>
</gene>
<dbReference type="RefSeq" id="WP_349217297.1">
    <property type="nucleotide sequence ID" value="NZ_JBBMFA010000116.1"/>
</dbReference>
<accession>A0ABV1GJ65</accession>
<reference evidence="2 3" key="1">
    <citation type="submission" date="2024-03" db="EMBL/GenBank/DDBJ databases">
        <title>Human intestinal bacterial collection.</title>
        <authorList>
            <person name="Pauvert C."/>
            <person name="Hitch T.C.A."/>
            <person name="Clavel T."/>
        </authorList>
    </citation>
    <scope>NUCLEOTIDE SEQUENCE [LARGE SCALE GENOMIC DNA]</scope>
    <source>
        <strain evidence="2 3">CLA-JM-H11</strain>
    </source>
</reference>
<proteinExistence type="predicted"/>
<dbReference type="Proteomes" id="UP001477672">
    <property type="component" value="Unassembled WGS sequence"/>
</dbReference>
<evidence type="ECO:0000313" key="2">
    <source>
        <dbReference type="EMBL" id="MEQ2521823.1"/>
    </source>
</evidence>
<keyword evidence="1" id="KW-0472">Membrane</keyword>
<name>A0ABV1GJ65_9FIRM</name>
<keyword evidence="1" id="KW-1133">Transmembrane helix</keyword>
<keyword evidence="1" id="KW-0812">Transmembrane</keyword>
<evidence type="ECO:0000313" key="3">
    <source>
        <dbReference type="Proteomes" id="UP001477672"/>
    </source>
</evidence>
<keyword evidence="3" id="KW-1185">Reference proteome</keyword>
<dbReference type="EMBL" id="JBBMFA010000116">
    <property type="protein sequence ID" value="MEQ2521823.1"/>
    <property type="molecule type" value="Genomic_DNA"/>
</dbReference>
<sequence length="62" mass="6706">MSLREPNESVWGTMPRDEDASLYAPALNVSALGGKFAFLIITLSLPSTFPKLASEAEASFRC</sequence>
<protein>
    <submittedName>
        <fullName evidence="2">Uncharacterized protein</fullName>
    </submittedName>
</protein>
<evidence type="ECO:0000256" key="1">
    <source>
        <dbReference type="SAM" id="Phobius"/>
    </source>
</evidence>
<organism evidence="2 3">
    <name type="scientific">Ruthenibacterium intestinale</name>
    <dbReference type="NCBI Taxonomy" id="3133163"/>
    <lineage>
        <taxon>Bacteria</taxon>
        <taxon>Bacillati</taxon>
        <taxon>Bacillota</taxon>
        <taxon>Clostridia</taxon>
        <taxon>Eubacteriales</taxon>
        <taxon>Oscillospiraceae</taxon>
        <taxon>Ruthenibacterium</taxon>
    </lineage>
</organism>
<feature type="transmembrane region" description="Helical" evidence="1">
    <location>
        <begin position="20"/>
        <end position="45"/>
    </location>
</feature>